<dbReference type="Pfam" id="PF04978">
    <property type="entry name" value="MST"/>
    <property type="match status" value="1"/>
</dbReference>
<accession>A0ABT4GMV1</accession>
<gene>
    <name evidence="1" type="ORF">M5X19_31350</name>
</gene>
<dbReference type="Gene3D" id="1.20.120.450">
    <property type="entry name" value="dinb family like domain"/>
    <property type="match status" value="1"/>
</dbReference>
<keyword evidence="2" id="KW-1185">Reference proteome</keyword>
<organism evidence="1 2">
    <name type="scientific">Paenibacillus alginolyticus</name>
    <dbReference type="NCBI Taxonomy" id="59839"/>
    <lineage>
        <taxon>Bacteria</taxon>
        <taxon>Bacillati</taxon>
        <taxon>Bacillota</taxon>
        <taxon>Bacilli</taxon>
        <taxon>Bacillales</taxon>
        <taxon>Paenibacillaceae</taxon>
        <taxon>Paenibacillus</taxon>
    </lineage>
</organism>
<dbReference type="EMBL" id="JAMDMX010000136">
    <property type="protein sequence ID" value="MCY9697323.1"/>
    <property type="molecule type" value="Genomic_DNA"/>
</dbReference>
<dbReference type="Proteomes" id="UP001527099">
    <property type="component" value="Unassembled WGS sequence"/>
</dbReference>
<protein>
    <submittedName>
        <fullName evidence="1">DinB family protein</fullName>
    </submittedName>
</protein>
<evidence type="ECO:0000313" key="2">
    <source>
        <dbReference type="Proteomes" id="UP001527099"/>
    </source>
</evidence>
<dbReference type="SUPFAM" id="SSF109854">
    <property type="entry name" value="DinB/YfiT-like putative metalloenzymes"/>
    <property type="match status" value="1"/>
</dbReference>
<evidence type="ECO:0000313" key="1">
    <source>
        <dbReference type="EMBL" id="MCY9697323.1"/>
    </source>
</evidence>
<comment type="caution">
    <text evidence="1">The sequence shown here is derived from an EMBL/GenBank/DDBJ whole genome shotgun (WGS) entry which is preliminary data.</text>
</comment>
<dbReference type="InterPro" id="IPR034660">
    <property type="entry name" value="DinB/YfiT-like"/>
</dbReference>
<proteinExistence type="predicted"/>
<dbReference type="InterPro" id="IPR007061">
    <property type="entry name" value="MST-like"/>
</dbReference>
<dbReference type="RefSeq" id="WP_173185996.1">
    <property type="nucleotide sequence ID" value="NZ_JAMDMX010000136.1"/>
</dbReference>
<name>A0ABT4GMV1_9BACL</name>
<sequence length="175" mass="20846">MYDTPNLLLITDIPGYAPQISRLMSMMNYARSTTLRSVEGLTTEQLDYTIDETSNSIGSLLLHFAAVEVAYQLETFEHRDLNEEEMKIWGAALKLGDQGRAEIKGNNLDYYLNILNEVRSKTYEVFKTKTDDWLYEEYPFWRNQPANHYFMWYHVFEDEINHRGQIRWMRKRLQV</sequence>
<reference evidence="1 2" key="1">
    <citation type="submission" date="2022-05" db="EMBL/GenBank/DDBJ databases">
        <title>Genome Sequencing of Bee-Associated Microbes.</title>
        <authorList>
            <person name="Dunlap C."/>
        </authorList>
    </citation>
    <scope>NUCLEOTIDE SEQUENCE [LARGE SCALE GENOMIC DNA]</scope>
    <source>
        <strain evidence="1 2">NRRL B-14421</strain>
    </source>
</reference>